<keyword evidence="1" id="KW-0812">Transmembrane</keyword>
<keyword evidence="1" id="KW-1133">Transmembrane helix</keyword>
<evidence type="ECO:0000256" key="1">
    <source>
        <dbReference type="SAM" id="Phobius"/>
    </source>
</evidence>
<feature type="transmembrane region" description="Helical" evidence="1">
    <location>
        <begin position="12"/>
        <end position="35"/>
    </location>
</feature>
<accession>A0A2M8KEK0</accession>
<evidence type="ECO:0000313" key="2">
    <source>
        <dbReference type="EMBL" id="PJE58335.1"/>
    </source>
</evidence>
<organism evidence="2 3">
    <name type="scientific">Candidatus Portnoybacteria bacterium CG10_big_fil_rev_8_21_14_0_10_36_7</name>
    <dbReference type="NCBI Taxonomy" id="1974812"/>
    <lineage>
        <taxon>Bacteria</taxon>
        <taxon>Candidatus Portnoyibacteriota</taxon>
    </lineage>
</organism>
<reference evidence="3" key="1">
    <citation type="submission" date="2017-09" db="EMBL/GenBank/DDBJ databases">
        <title>Depth-based differentiation of microbial function through sediment-hosted aquifers and enrichment of novel symbionts in the deep terrestrial subsurface.</title>
        <authorList>
            <person name="Probst A.J."/>
            <person name="Ladd B."/>
            <person name="Jarett J.K."/>
            <person name="Geller-Mcgrath D.E."/>
            <person name="Sieber C.M.K."/>
            <person name="Emerson J.B."/>
            <person name="Anantharaman K."/>
            <person name="Thomas B.C."/>
            <person name="Malmstrom R."/>
            <person name="Stieglmeier M."/>
            <person name="Klingl A."/>
            <person name="Woyke T."/>
            <person name="Ryan C.M."/>
            <person name="Banfield J.F."/>
        </authorList>
    </citation>
    <scope>NUCLEOTIDE SEQUENCE [LARGE SCALE GENOMIC DNA]</scope>
</reference>
<proteinExistence type="predicted"/>
<gene>
    <name evidence="2" type="ORF">COU81_01270</name>
</gene>
<protein>
    <submittedName>
        <fullName evidence="2">Uncharacterized protein</fullName>
    </submittedName>
</protein>
<evidence type="ECO:0000313" key="3">
    <source>
        <dbReference type="Proteomes" id="UP000231450"/>
    </source>
</evidence>
<keyword evidence="1" id="KW-0472">Membrane</keyword>
<feature type="transmembrane region" description="Helical" evidence="1">
    <location>
        <begin position="165"/>
        <end position="191"/>
    </location>
</feature>
<sequence>MLENIQKKIQFLILICLSIVLLTISLLNNSVSYFVDLRQNSIKVKILENVIDISIASSLRDAVKINFYPQTRYSSNQYLISDKGFLNNLLKIYQNILLKTNPSQITYEQSPHSIQRYIQFNPFRSSFQISQGTSIYRFEINIPDFSLEVWKNNEKINQQIINVSWIKLIIFPILSSLSIAMLLILLFTSIFRPIGYHSEQK</sequence>
<comment type="caution">
    <text evidence="2">The sequence shown here is derived from an EMBL/GenBank/DDBJ whole genome shotgun (WGS) entry which is preliminary data.</text>
</comment>
<dbReference type="Proteomes" id="UP000231450">
    <property type="component" value="Unassembled WGS sequence"/>
</dbReference>
<dbReference type="AlphaFoldDB" id="A0A2M8KEK0"/>
<dbReference type="EMBL" id="PFDW01000028">
    <property type="protein sequence ID" value="PJE58335.1"/>
    <property type="molecule type" value="Genomic_DNA"/>
</dbReference>
<name>A0A2M8KEK0_9BACT</name>